<dbReference type="GO" id="GO:0060320">
    <property type="term" value="P:rejection of self pollen"/>
    <property type="evidence" value="ECO:0007669"/>
    <property type="project" value="UniProtKB-KW"/>
</dbReference>
<dbReference type="EMBL" id="JAIWQS010000003">
    <property type="protein sequence ID" value="KAJ8770339.1"/>
    <property type="molecule type" value="Genomic_DNA"/>
</dbReference>
<keyword evidence="4 6" id="KW-0964">Secreted</keyword>
<evidence type="ECO:0000256" key="5">
    <source>
        <dbReference type="ARBA" id="ARBA00022729"/>
    </source>
</evidence>
<reference evidence="7 8" key="1">
    <citation type="submission" date="2021-09" db="EMBL/GenBank/DDBJ databases">
        <title>Genomic insights and catalytic innovation underlie evolution of tropane alkaloids biosynthesis.</title>
        <authorList>
            <person name="Wang Y.-J."/>
            <person name="Tian T."/>
            <person name="Huang J.-P."/>
            <person name="Huang S.-X."/>
        </authorList>
    </citation>
    <scope>NUCLEOTIDE SEQUENCE [LARGE SCALE GENOMIC DNA]</scope>
    <source>
        <strain evidence="7">KIB-2018</strain>
        <tissue evidence="7">Leaf</tissue>
    </source>
</reference>
<dbReference type="AlphaFoldDB" id="A0AAV8TWN6"/>
<evidence type="ECO:0000313" key="8">
    <source>
        <dbReference type="Proteomes" id="UP001159364"/>
    </source>
</evidence>
<evidence type="ECO:0000256" key="6">
    <source>
        <dbReference type="RuleBase" id="RU367044"/>
    </source>
</evidence>
<dbReference type="InterPro" id="IPR010264">
    <property type="entry name" value="Self-incomp_S1"/>
</dbReference>
<gene>
    <name evidence="7" type="ORF">K2173_014949</name>
</gene>
<keyword evidence="3 6" id="KW-0713">Self-incompatibility</keyword>
<protein>
    <recommendedName>
        <fullName evidence="6">S-protein homolog</fullName>
    </recommendedName>
</protein>
<name>A0AAV8TWN6_9ROSI</name>
<comment type="caution">
    <text evidence="7">The sequence shown here is derived from an EMBL/GenBank/DDBJ whole genome shotgun (WGS) entry which is preliminary data.</text>
</comment>
<proteinExistence type="inferred from homology"/>
<feature type="chain" id="PRO_5043087388" description="S-protein homolog" evidence="6">
    <location>
        <begin position="25"/>
        <end position="140"/>
    </location>
</feature>
<evidence type="ECO:0000256" key="1">
    <source>
        <dbReference type="ARBA" id="ARBA00004613"/>
    </source>
</evidence>
<dbReference type="PANTHER" id="PTHR31232:SF156">
    <property type="entry name" value="PLANT SELF-INCOMPATIBILITY PROTEIN S1 FAMILY-RELATED"/>
    <property type="match status" value="1"/>
</dbReference>
<evidence type="ECO:0000256" key="3">
    <source>
        <dbReference type="ARBA" id="ARBA00022471"/>
    </source>
</evidence>
<keyword evidence="8" id="KW-1185">Reference proteome</keyword>
<accession>A0AAV8TWN6</accession>
<evidence type="ECO:0000256" key="4">
    <source>
        <dbReference type="ARBA" id="ARBA00022525"/>
    </source>
</evidence>
<sequence length="140" mass="15891">MKGFRNTKVVGFVLGLALVTLIPAATPWCVHVQSQMNPSQELLVHCKSGDDDLGAQSMGNGNELKWCFNTNIIGTTLFWCYLASNNPVKWVSFNSFLDIGTFYNKCSNGDCFWVANDSGIWLWNGPVSKYEHWYEWRQGR</sequence>
<comment type="subcellular location">
    <subcellularLocation>
        <location evidence="1 6">Secreted</location>
    </subcellularLocation>
</comment>
<comment type="similarity">
    <text evidence="2 6">Belongs to the plant self-incompatibility (S1) protein family.</text>
</comment>
<dbReference type="Proteomes" id="UP001159364">
    <property type="component" value="Linkage Group LG03"/>
</dbReference>
<organism evidence="7 8">
    <name type="scientific">Erythroxylum novogranatense</name>
    <dbReference type="NCBI Taxonomy" id="1862640"/>
    <lineage>
        <taxon>Eukaryota</taxon>
        <taxon>Viridiplantae</taxon>
        <taxon>Streptophyta</taxon>
        <taxon>Embryophyta</taxon>
        <taxon>Tracheophyta</taxon>
        <taxon>Spermatophyta</taxon>
        <taxon>Magnoliopsida</taxon>
        <taxon>eudicotyledons</taxon>
        <taxon>Gunneridae</taxon>
        <taxon>Pentapetalae</taxon>
        <taxon>rosids</taxon>
        <taxon>fabids</taxon>
        <taxon>Malpighiales</taxon>
        <taxon>Erythroxylaceae</taxon>
        <taxon>Erythroxylum</taxon>
    </lineage>
</organism>
<dbReference type="GO" id="GO:0005576">
    <property type="term" value="C:extracellular region"/>
    <property type="evidence" value="ECO:0007669"/>
    <property type="project" value="UniProtKB-SubCell"/>
</dbReference>
<dbReference type="Pfam" id="PF05938">
    <property type="entry name" value="Self-incomp_S1"/>
    <property type="match status" value="1"/>
</dbReference>
<feature type="signal peptide" evidence="6">
    <location>
        <begin position="1"/>
        <end position="24"/>
    </location>
</feature>
<dbReference type="PANTHER" id="PTHR31232">
    <property type="match status" value="1"/>
</dbReference>
<evidence type="ECO:0000256" key="2">
    <source>
        <dbReference type="ARBA" id="ARBA00005581"/>
    </source>
</evidence>
<evidence type="ECO:0000313" key="7">
    <source>
        <dbReference type="EMBL" id="KAJ8770339.1"/>
    </source>
</evidence>
<keyword evidence="5 6" id="KW-0732">Signal</keyword>